<dbReference type="Gene3D" id="1.10.12.10">
    <property type="entry name" value="Lyase 2-enoyl-coa Hydratase, Chain A, domain 2"/>
    <property type="match status" value="1"/>
</dbReference>
<dbReference type="Gene3D" id="3.90.226.10">
    <property type="entry name" value="2-enoyl-CoA Hydratase, Chain A, domain 1"/>
    <property type="match status" value="1"/>
</dbReference>
<proteinExistence type="inferred from homology"/>
<dbReference type="InterPro" id="IPR029045">
    <property type="entry name" value="ClpP/crotonase-like_dom_sf"/>
</dbReference>
<organism evidence="2 3">
    <name type="scientific">Zoogloea ramigera</name>
    <dbReference type="NCBI Taxonomy" id="350"/>
    <lineage>
        <taxon>Bacteria</taxon>
        <taxon>Pseudomonadati</taxon>
        <taxon>Pseudomonadota</taxon>
        <taxon>Betaproteobacteria</taxon>
        <taxon>Rhodocyclales</taxon>
        <taxon>Zoogloeaceae</taxon>
        <taxon>Zoogloea</taxon>
    </lineage>
</organism>
<dbReference type="GO" id="GO:0003824">
    <property type="term" value="F:catalytic activity"/>
    <property type="evidence" value="ECO:0007669"/>
    <property type="project" value="UniProtKB-ARBA"/>
</dbReference>
<accession>A0A4Y4CTR4</accession>
<dbReference type="Proteomes" id="UP000318422">
    <property type="component" value="Unassembled WGS sequence"/>
</dbReference>
<dbReference type="OrthoDB" id="9777711at2"/>
<keyword evidence="3" id="KW-1185">Reference proteome</keyword>
<dbReference type="AlphaFoldDB" id="A0A4Y4CTR4"/>
<dbReference type="PANTHER" id="PTHR43459:SF1">
    <property type="entry name" value="EG:BACN32G11.4 PROTEIN"/>
    <property type="match status" value="1"/>
</dbReference>
<dbReference type="InterPro" id="IPR001753">
    <property type="entry name" value="Enoyl-CoA_hydra/iso"/>
</dbReference>
<evidence type="ECO:0000313" key="3">
    <source>
        <dbReference type="Proteomes" id="UP000318422"/>
    </source>
</evidence>
<sequence length="265" mass="28252">MSSTILLDVTDGVATLTLNRPAALNALSFEMMGALAEATSKLAHRDDLRVVVIKGAGEHFMAGGDLKDFAGQLHLSPESRIASFRATIEQDINRSVEALAGLRVPVIGRVHGACAGFGLSLALGCDMVLAADTAYFTTAYGSIALSGDGGVSWFLPRIVGRHKAFELLLMAERFDAAEALRLGVANKVVPLAELDAAVDALVGRILRGPKEAYAEMKRLLNQSPDQSLDAQLQLEAEAFARCAARPDFDEGIGAFLEKRKPRFNG</sequence>
<gene>
    <name evidence="2" type="ORF">ZRA01_07260</name>
</gene>
<dbReference type="RefSeq" id="WP_141349418.1">
    <property type="nucleotide sequence ID" value="NZ_BJNV01000009.1"/>
</dbReference>
<dbReference type="PANTHER" id="PTHR43459">
    <property type="entry name" value="ENOYL-COA HYDRATASE"/>
    <property type="match status" value="1"/>
</dbReference>
<comment type="similarity">
    <text evidence="1">Belongs to the enoyl-CoA hydratase/isomerase family.</text>
</comment>
<name>A0A4Y4CTR4_ZOORA</name>
<dbReference type="CDD" id="cd06558">
    <property type="entry name" value="crotonase-like"/>
    <property type="match status" value="1"/>
</dbReference>
<evidence type="ECO:0000313" key="2">
    <source>
        <dbReference type="EMBL" id="GEC94653.1"/>
    </source>
</evidence>
<protein>
    <submittedName>
        <fullName evidence="2">Enoyl-CoA hydratase</fullName>
    </submittedName>
</protein>
<dbReference type="SUPFAM" id="SSF52096">
    <property type="entry name" value="ClpP/crotonase"/>
    <property type="match status" value="1"/>
</dbReference>
<dbReference type="Pfam" id="PF00378">
    <property type="entry name" value="ECH_1"/>
    <property type="match status" value="1"/>
</dbReference>
<comment type="caution">
    <text evidence="2">The sequence shown here is derived from an EMBL/GenBank/DDBJ whole genome shotgun (WGS) entry which is preliminary data.</text>
</comment>
<reference evidence="2 3" key="1">
    <citation type="submission" date="2019-06" db="EMBL/GenBank/DDBJ databases">
        <title>Whole genome shotgun sequence of Zoogloea ramigera NBRC 15342.</title>
        <authorList>
            <person name="Hosoyama A."/>
            <person name="Uohara A."/>
            <person name="Ohji S."/>
            <person name="Ichikawa N."/>
        </authorList>
    </citation>
    <scope>NUCLEOTIDE SEQUENCE [LARGE SCALE GENOMIC DNA]</scope>
    <source>
        <strain evidence="2 3">NBRC 15342</strain>
    </source>
</reference>
<evidence type="ECO:0000256" key="1">
    <source>
        <dbReference type="ARBA" id="ARBA00005254"/>
    </source>
</evidence>
<dbReference type="EMBL" id="BJNV01000009">
    <property type="protein sequence ID" value="GEC94653.1"/>
    <property type="molecule type" value="Genomic_DNA"/>
</dbReference>
<dbReference type="InterPro" id="IPR014748">
    <property type="entry name" value="Enoyl-CoA_hydra_C"/>
</dbReference>